<dbReference type="Gene3D" id="3.90.550.50">
    <property type="match status" value="1"/>
</dbReference>
<evidence type="ECO:0000256" key="2">
    <source>
        <dbReference type="ARBA" id="ARBA00006462"/>
    </source>
</evidence>
<evidence type="ECO:0000256" key="5">
    <source>
        <dbReference type="ARBA" id="ARBA00022989"/>
    </source>
</evidence>
<dbReference type="EMBL" id="ML978711">
    <property type="protein sequence ID" value="KAF2091821.1"/>
    <property type="molecule type" value="Genomic_DNA"/>
</dbReference>
<evidence type="ECO:0000256" key="4">
    <source>
        <dbReference type="ARBA" id="ARBA00022968"/>
    </source>
</evidence>
<keyword evidence="6" id="KW-0472">Membrane</keyword>
<sequence length="446" mass="50803">MLLSSARLRSPLFLAAAVSLLLCFVVWQNLGFALQAVLDAISTETTSSNALHRPDSSPLPCRDIDGADDVLVVMKTGATELRKKLPVHFNTTFRCTPHFAIFSDLEEELNGYQVEDVLSDVDDTIKWTHPDFKFYRELQRYKAQGRDVEELIAGNYERAWNLDKWKFLPMMEKALHARPEAKWFVFVEADTHLVWSNLLQWLRLMDPSKPHYIGGQNWVGGQQFAHGGTGFIISIEALQLVVEKREGDVGYFDEMTMTEWAGDLILAKALKTVSIGLTGAWPILQGETPYTLDYTENHLCYPVVTYHHVPAEWVVKLWEFEQGWMEQTPRAQILHRDVFAHFIQPQIQGEKAEWDNMSGDFQLMLNEGTLEDCRQLCKSQADCVQYAHMPGLCHTSKVVRLGTAKESDNGISSTSGWMTDRVDNLLQSVEPCKQDWIVGYGIIRDD</sequence>
<evidence type="ECO:0000256" key="3">
    <source>
        <dbReference type="ARBA" id="ARBA00022692"/>
    </source>
</evidence>
<dbReference type="Proteomes" id="UP000799776">
    <property type="component" value="Unassembled WGS sequence"/>
</dbReference>
<keyword evidence="5" id="KW-1133">Transmembrane helix</keyword>
<dbReference type="PANTHER" id="PTHR23033">
    <property type="entry name" value="BETA1,3-GALACTOSYLTRANSFERASE"/>
    <property type="match status" value="1"/>
</dbReference>
<proteinExistence type="inferred from homology"/>
<dbReference type="AlphaFoldDB" id="A0A9P4HYX2"/>
<dbReference type="PANTHER" id="PTHR23033:SF47">
    <property type="entry name" value="APPLE DOMAIN-CONTAINING PROTEIN-RELATED"/>
    <property type="match status" value="1"/>
</dbReference>
<dbReference type="GO" id="GO:0016020">
    <property type="term" value="C:membrane"/>
    <property type="evidence" value="ECO:0007669"/>
    <property type="project" value="UniProtKB-SubCell"/>
</dbReference>
<dbReference type="OrthoDB" id="414175at2759"/>
<keyword evidence="8" id="KW-1185">Reference proteome</keyword>
<gene>
    <name evidence="7" type="ORF">K490DRAFT_70568</name>
</gene>
<dbReference type="InterPro" id="IPR026050">
    <property type="entry name" value="C1GALT1/C1GALT1_chp1"/>
</dbReference>
<comment type="caution">
    <text evidence="7">The sequence shown here is derived from an EMBL/GenBank/DDBJ whole genome shotgun (WGS) entry which is preliminary data.</text>
</comment>
<organism evidence="7 8">
    <name type="scientific">Saccharata proteae CBS 121410</name>
    <dbReference type="NCBI Taxonomy" id="1314787"/>
    <lineage>
        <taxon>Eukaryota</taxon>
        <taxon>Fungi</taxon>
        <taxon>Dikarya</taxon>
        <taxon>Ascomycota</taxon>
        <taxon>Pezizomycotina</taxon>
        <taxon>Dothideomycetes</taxon>
        <taxon>Dothideomycetes incertae sedis</taxon>
        <taxon>Botryosphaeriales</taxon>
        <taxon>Saccharataceae</taxon>
        <taxon>Saccharata</taxon>
    </lineage>
</organism>
<accession>A0A9P4HYX2</accession>
<evidence type="ECO:0000313" key="7">
    <source>
        <dbReference type="EMBL" id="KAF2091821.1"/>
    </source>
</evidence>
<keyword evidence="3" id="KW-0812">Transmembrane</keyword>
<comment type="subcellular location">
    <subcellularLocation>
        <location evidence="1">Membrane</location>
        <topology evidence="1">Single-pass type II membrane protein</topology>
    </subcellularLocation>
</comment>
<evidence type="ECO:0000313" key="8">
    <source>
        <dbReference type="Proteomes" id="UP000799776"/>
    </source>
</evidence>
<keyword evidence="4" id="KW-0735">Signal-anchor</keyword>
<evidence type="ECO:0000256" key="1">
    <source>
        <dbReference type="ARBA" id="ARBA00004606"/>
    </source>
</evidence>
<protein>
    <submittedName>
        <fullName evidence="7">Glycosyltransferase family 31 protein</fullName>
    </submittedName>
</protein>
<comment type="similarity">
    <text evidence="2">Belongs to the glycosyltransferase 31 family. Beta3-Gal-T subfamily.</text>
</comment>
<evidence type="ECO:0000256" key="6">
    <source>
        <dbReference type="ARBA" id="ARBA00023136"/>
    </source>
</evidence>
<name>A0A9P4HYX2_9PEZI</name>
<reference evidence="7" key="1">
    <citation type="journal article" date="2020" name="Stud. Mycol.">
        <title>101 Dothideomycetes genomes: a test case for predicting lifestyles and emergence of pathogens.</title>
        <authorList>
            <person name="Haridas S."/>
            <person name="Albert R."/>
            <person name="Binder M."/>
            <person name="Bloem J."/>
            <person name="Labutti K."/>
            <person name="Salamov A."/>
            <person name="Andreopoulos B."/>
            <person name="Baker S."/>
            <person name="Barry K."/>
            <person name="Bills G."/>
            <person name="Bluhm B."/>
            <person name="Cannon C."/>
            <person name="Castanera R."/>
            <person name="Culley D."/>
            <person name="Daum C."/>
            <person name="Ezra D."/>
            <person name="Gonzalez J."/>
            <person name="Henrissat B."/>
            <person name="Kuo A."/>
            <person name="Liang C."/>
            <person name="Lipzen A."/>
            <person name="Lutzoni F."/>
            <person name="Magnuson J."/>
            <person name="Mondo S."/>
            <person name="Nolan M."/>
            <person name="Ohm R."/>
            <person name="Pangilinan J."/>
            <person name="Park H.-J."/>
            <person name="Ramirez L."/>
            <person name="Alfaro M."/>
            <person name="Sun H."/>
            <person name="Tritt A."/>
            <person name="Yoshinaga Y."/>
            <person name="Zwiers L.-H."/>
            <person name="Turgeon B."/>
            <person name="Goodwin S."/>
            <person name="Spatafora J."/>
            <person name="Crous P."/>
            <person name="Grigoriev I."/>
        </authorList>
    </citation>
    <scope>NUCLEOTIDE SEQUENCE</scope>
    <source>
        <strain evidence="7">CBS 121410</strain>
    </source>
</reference>